<name>A0AA38MJ55_9CUCU</name>
<evidence type="ECO:0000313" key="2">
    <source>
        <dbReference type="EMBL" id="KAJ3659180.1"/>
    </source>
</evidence>
<reference evidence="2" key="1">
    <citation type="journal article" date="2023" name="G3 (Bethesda)">
        <title>Whole genome assemblies of Zophobas morio and Tenebrio molitor.</title>
        <authorList>
            <person name="Kaur S."/>
            <person name="Stinson S.A."/>
            <person name="diCenzo G.C."/>
        </authorList>
    </citation>
    <scope>NUCLEOTIDE SEQUENCE</scope>
    <source>
        <strain evidence="2">QUZm001</strain>
    </source>
</reference>
<comment type="caution">
    <text evidence="2">The sequence shown here is derived from an EMBL/GenBank/DDBJ whole genome shotgun (WGS) entry which is preliminary data.</text>
</comment>
<accession>A0AA38MJ55</accession>
<organism evidence="2 3">
    <name type="scientific">Zophobas morio</name>
    <dbReference type="NCBI Taxonomy" id="2755281"/>
    <lineage>
        <taxon>Eukaryota</taxon>
        <taxon>Metazoa</taxon>
        <taxon>Ecdysozoa</taxon>
        <taxon>Arthropoda</taxon>
        <taxon>Hexapoda</taxon>
        <taxon>Insecta</taxon>
        <taxon>Pterygota</taxon>
        <taxon>Neoptera</taxon>
        <taxon>Endopterygota</taxon>
        <taxon>Coleoptera</taxon>
        <taxon>Polyphaga</taxon>
        <taxon>Cucujiformia</taxon>
        <taxon>Tenebrionidae</taxon>
        <taxon>Zophobas</taxon>
    </lineage>
</organism>
<dbReference type="InterPro" id="IPR009057">
    <property type="entry name" value="Homeodomain-like_sf"/>
</dbReference>
<sequence>MSVPNGITHRLSQEAAIRTVALVEDRTQCYVANLLSVDGSTIFRLMQKYHTTGSVNRKLGQGRKRKTSQRDDRFLRFTGLRTRHCTQECFKKRFQAPGCGAEYSGGKKSLARSWYASKSTCQST</sequence>
<dbReference type="Proteomes" id="UP001168821">
    <property type="component" value="Unassembled WGS sequence"/>
</dbReference>
<keyword evidence="3" id="KW-1185">Reference proteome</keyword>
<protein>
    <submittedName>
        <fullName evidence="2">Uncharacterized protein</fullName>
    </submittedName>
</protein>
<dbReference type="SUPFAM" id="SSF46689">
    <property type="entry name" value="Homeodomain-like"/>
    <property type="match status" value="1"/>
</dbReference>
<comment type="subcellular location">
    <subcellularLocation>
        <location evidence="1">Nucleus</location>
    </subcellularLocation>
</comment>
<dbReference type="AlphaFoldDB" id="A0AA38MJ55"/>
<dbReference type="EMBL" id="JALNTZ010000003">
    <property type="protein sequence ID" value="KAJ3659180.1"/>
    <property type="molecule type" value="Genomic_DNA"/>
</dbReference>
<proteinExistence type="predicted"/>
<evidence type="ECO:0000313" key="3">
    <source>
        <dbReference type="Proteomes" id="UP001168821"/>
    </source>
</evidence>
<gene>
    <name evidence="2" type="ORF">Zmor_010883</name>
</gene>
<evidence type="ECO:0000256" key="1">
    <source>
        <dbReference type="ARBA" id="ARBA00004123"/>
    </source>
</evidence>
<dbReference type="GO" id="GO:0005634">
    <property type="term" value="C:nucleus"/>
    <property type="evidence" value="ECO:0007669"/>
    <property type="project" value="UniProtKB-SubCell"/>
</dbReference>